<keyword evidence="4 12" id="KW-0328">Glycosyltransferase</keyword>
<keyword evidence="6 12" id="KW-0812">Transmembrane</keyword>
<comment type="similarity">
    <text evidence="3 12">Belongs to the glycosyltransferase 10 family.</text>
</comment>
<evidence type="ECO:0000256" key="11">
    <source>
        <dbReference type="ARBA" id="ARBA00023180"/>
    </source>
</evidence>
<evidence type="ECO:0000259" key="13">
    <source>
        <dbReference type="Pfam" id="PF00852"/>
    </source>
</evidence>
<dbReference type="GO" id="GO:0032580">
    <property type="term" value="C:Golgi cisterna membrane"/>
    <property type="evidence" value="ECO:0007669"/>
    <property type="project" value="UniProtKB-SubCell"/>
</dbReference>
<organism evidence="15 16">
    <name type="scientific">Elysia chlorotica</name>
    <name type="common">Eastern emerald elysia</name>
    <name type="synonym">Sea slug</name>
    <dbReference type="NCBI Taxonomy" id="188477"/>
    <lineage>
        <taxon>Eukaryota</taxon>
        <taxon>Metazoa</taxon>
        <taxon>Spiralia</taxon>
        <taxon>Lophotrochozoa</taxon>
        <taxon>Mollusca</taxon>
        <taxon>Gastropoda</taxon>
        <taxon>Heterobranchia</taxon>
        <taxon>Euthyneura</taxon>
        <taxon>Panpulmonata</taxon>
        <taxon>Sacoglossa</taxon>
        <taxon>Placobranchoidea</taxon>
        <taxon>Plakobranchidae</taxon>
        <taxon>Elysia</taxon>
    </lineage>
</organism>
<keyword evidence="8" id="KW-1133">Transmembrane helix</keyword>
<proteinExistence type="inferred from homology"/>
<feature type="domain" description="Fucosyltransferase C-terminal" evidence="13">
    <location>
        <begin position="186"/>
        <end position="314"/>
    </location>
</feature>
<dbReference type="EC" id="2.4.1.-" evidence="12"/>
<comment type="subcellular location">
    <subcellularLocation>
        <location evidence="1">Golgi apparatus membrane</location>
        <topology evidence="1">Single-pass type II membrane protein</topology>
    </subcellularLocation>
    <subcellularLocation>
        <location evidence="12">Golgi apparatus</location>
        <location evidence="12">Golgi stack membrane</location>
        <topology evidence="12">Single-pass type II membrane protein</topology>
    </subcellularLocation>
</comment>
<evidence type="ECO:0000256" key="9">
    <source>
        <dbReference type="ARBA" id="ARBA00023034"/>
    </source>
</evidence>
<dbReference type="InterPro" id="IPR055270">
    <property type="entry name" value="Glyco_tran_10_C"/>
</dbReference>
<dbReference type="PANTHER" id="PTHR48438">
    <property type="entry name" value="ALPHA-(1,3)-FUCOSYLTRANSFERASE C-RELATED"/>
    <property type="match status" value="1"/>
</dbReference>
<evidence type="ECO:0000313" key="16">
    <source>
        <dbReference type="Proteomes" id="UP000271974"/>
    </source>
</evidence>
<reference evidence="15 16" key="1">
    <citation type="submission" date="2019-01" db="EMBL/GenBank/DDBJ databases">
        <title>A draft genome assembly of the solar-powered sea slug Elysia chlorotica.</title>
        <authorList>
            <person name="Cai H."/>
            <person name="Li Q."/>
            <person name="Fang X."/>
            <person name="Li J."/>
            <person name="Curtis N.E."/>
            <person name="Altenburger A."/>
            <person name="Shibata T."/>
            <person name="Feng M."/>
            <person name="Maeda T."/>
            <person name="Schwartz J.A."/>
            <person name="Shigenobu S."/>
            <person name="Lundholm N."/>
            <person name="Nishiyama T."/>
            <person name="Yang H."/>
            <person name="Hasebe M."/>
            <person name="Li S."/>
            <person name="Pierce S.K."/>
            <person name="Wang J."/>
        </authorList>
    </citation>
    <scope>NUCLEOTIDE SEQUENCE [LARGE SCALE GENOMIC DNA]</scope>
    <source>
        <strain evidence="15">EC2010</strain>
        <tissue evidence="15">Whole organism of an adult</tissue>
    </source>
</reference>
<evidence type="ECO:0000256" key="10">
    <source>
        <dbReference type="ARBA" id="ARBA00023136"/>
    </source>
</evidence>
<dbReference type="Proteomes" id="UP000271974">
    <property type="component" value="Unassembled WGS sequence"/>
</dbReference>
<accession>A0A3S1BE49</accession>
<keyword evidence="5 12" id="KW-0808">Transferase</keyword>
<evidence type="ECO:0000313" key="15">
    <source>
        <dbReference type="EMBL" id="RUS81878.1"/>
    </source>
</evidence>
<dbReference type="InterPro" id="IPR001503">
    <property type="entry name" value="Glyco_trans_10"/>
</dbReference>
<dbReference type="AlphaFoldDB" id="A0A3S1BE49"/>
<comment type="pathway">
    <text evidence="2">Protein modification; protein glycosylation.</text>
</comment>
<feature type="domain" description="Fucosyltransferase C-terminal" evidence="13">
    <location>
        <begin position="422"/>
        <end position="594"/>
    </location>
</feature>
<evidence type="ECO:0000256" key="12">
    <source>
        <dbReference type="RuleBase" id="RU003832"/>
    </source>
</evidence>
<dbReference type="FunFam" id="3.40.50.11660:FF:000004">
    <property type="entry name" value="Glycoprotein 3-alpha-L-fucosyltransferase A"/>
    <property type="match status" value="2"/>
</dbReference>
<evidence type="ECO:0000256" key="3">
    <source>
        <dbReference type="ARBA" id="ARBA00008919"/>
    </source>
</evidence>
<keyword evidence="10" id="KW-0472">Membrane</keyword>
<evidence type="ECO:0000256" key="5">
    <source>
        <dbReference type="ARBA" id="ARBA00022679"/>
    </source>
</evidence>
<evidence type="ECO:0000256" key="1">
    <source>
        <dbReference type="ARBA" id="ARBA00004323"/>
    </source>
</evidence>
<dbReference type="OrthoDB" id="427096at2759"/>
<protein>
    <recommendedName>
        <fullName evidence="12">Fucosyltransferase</fullName>
        <ecNumber evidence="12">2.4.1.-</ecNumber>
    </recommendedName>
</protein>
<gene>
    <name evidence="15" type="ORF">EGW08_010348</name>
</gene>
<dbReference type="InterPro" id="IPR031481">
    <property type="entry name" value="Glyco_tran_10_N"/>
</dbReference>
<dbReference type="STRING" id="188477.A0A3S1BE49"/>
<dbReference type="SUPFAM" id="SSF53756">
    <property type="entry name" value="UDP-Glycosyltransferase/glycogen phosphorylase"/>
    <property type="match status" value="2"/>
</dbReference>
<evidence type="ECO:0000256" key="7">
    <source>
        <dbReference type="ARBA" id="ARBA00022968"/>
    </source>
</evidence>
<evidence type="ECO:0000256" key="4">
    <source>
        <dbReference type="ARBA" id="ARBA00022676"/>
    </source>
</evidence>
<name>A0A3S1BE49_ELYCH</name>
<comment type="caution">
    <text evidence="15">The sequence shown here is derived from an EMBL/GenBank/DDBJ whole genome shotgun (WGS) entry which is preliminary data.</text>
</comment>
<keyword evidence="11" id="KW-0325">Glycoprotein</keyword>
<feature type="domain" description="Fucosyltransferase N-terminal" evidence="14">
    <location>
        <begin position="54"/>
        <end position="159"/>
    </location>
</feature>
<dbReference type="Pfam" id="PF17039">
    <property type="entry name" value="Glyco_tran_10_N"/>
    <property type="match status" value="1"/>
</dbReference>
<evidence type="ECO:0000256" key="2">
    <source>
        <dbReference type="ARBA" id="ARBA00004922"/>
    </source>
</evidence>
<evidence type="ECO:0000256" key="6">
    <source>
        <dbReference type="ARBA" id="ARBA00022692"/>
    </source>
</evidence>
<dbReference type="Gene3D" id="3.40.50.11660">
    <property type="entry name" value="Glycosyl transferase family 10, C-terminal domain"/>
    <property type="match status" value="2"/>
</dbReference>
<evidence type="ECO:0000259" key="14">
    <source>
        <dbReference type="Pfam" id="PF17039"/>
    </source>
</evidence>
<dbReference type="PANTHER" id="PTHR48438:SF1">
    <property type="entry name" value="ALPHA-(1,3)-FUCOSYLTRANSFERASE C-RELATED"/>
    <property type="match status" value="1"/>
</dbReference>
<evidence type="ECO:0000256" key="8">
    <source>
        <dbReference type="ARBA" id="ARBA00022989"/>
    </source>
</evidence>
<dbReference type="EMBL" id="RQTK01000316">
    <property type="protein sequence ID" value="RUS81878.1"/>
    <property type="molecule type" value="Genomic_DNA"/>
</dbReference>
<keyword evidence="9 12" id="KW-0333">Golgi apparatus</keyword>
<dbReference type="InterPro" id="IPR038577">
    <property type="entry name" value="GT10-like_C_sf"/>
</dbReference>
<sequence>MVKAAMRKKLLFFLGCFLMVGWCSFWIFLTYPIHVKKSQAALRLQGPDPNKKVKDILFYDFPSYYELANIGLQNCTKQCRFTTQASASSNADAVVIFSHDHILGRTKINLVKSLGQAWVFFAVESPTYSFQNALSVPRFQRHFNWTMTYRWDSDIFFGYIRTNRRATPATNSEREKELLEMRQAFRKKTKMVAWMVSHCKTDSRRERYVNKLKKHIQVDIYGACGTLKCDNWTACDKMVASDYKFYLSFENTLCKDYVSEKLLKVLEKRKTVPVVRGGGDYTSACPPDSVVNTADFPSAAKLAEYLKKLANDEECRFTTQSSASSNADAVVIFSHDHILGRTKINLVKSLGQAWVFFAVESPTYSFQNALSVPRFQRHFNWTMTYRWDSDIFFGYIRTNRRATPATNSEREKELLEMRQAFRKKTKMVAWMVSHCKTDSRRERYVDQLKKHIQVDIYGACGTLKCDNWTACDKMVASDYKFYLSFENTLCKDYVSEKLLKILEKRKTVPVVRGGGDYTSACPPDSVVNTADFPSAAKLAEYLKKLANDEEAYVKMLKWGWDYQVVQPQLPLCQLCDWVHDPTKAREPYQDAVRWWKDGTCHKPKDL</sequence>
<dbReference type="GO" id="GO:0008417">
    <property type="term" value="F:fucosyltransferase activity"/>
    <property type="evidence" value="ECO:0007669"/>
    <property type="project" value="InterPro"/>
</dbReference>
<dbReference type="UniPathway" id="UPA00378"/>
<dbReference type="Pfam" id="PF00852">
    <property type="entry name" value="Glyco_transf_10"/>
    <property type="match status" value="2"/>
</dbReference>
<dbReference type="GO" id="GO:0000139">
    <property type="term" value="C:Golgi membrane"/>
    <property type="evidence" value="ECO:0007669"/>
    <property type="project" value="UniProtKB-SubCell"/>
</dbReference>
<keyword evidence="16" id="KW-1185">Reference proteome</keyword>
<keyword evidence="7" id="KW-0735">Signal-anchor</keyword>